<dbReference type="EMBL" id="LNIX01000012">
    <property type="protein sequence ID" value="OXA48038.1"/>
    <property type="molecule type" value="Genomic_DNA"/>
</dbReference>
<protein>
    <submittedName>
        <fullName evidence="2">Uncharacterized protein</fullName>
    </submittedName>
</protein>
<keyword evidence="3" id="KW-1185">Reference proteome</keyword>
<accession>A0A226DSN9</accession>
<feature type="transmembrane region" description="Helical" evidence="1">
    <location>
        <begin position="53"/>
        <end position="73"/>
    </location>
</feature>
<organism evidence="2 3">
    <name type="scientific">Folsomia candida</name>
    <name type="common">Springtail</name>
    <dbReference type="NCBI Taxonomy" id="158441"/>
    <lineage>
        <taxon>Eukaryota</taxon>
        <taxon>Metazoa</taxon>
        <taxon>Ecdysozoa</taxon>
        <taxon>Arthropoda</taxon>
        <taxon>Hexapoda</taxon>
        <taxon>Collembola</taxon>
        <taxon>Entomobryomorpha</taxon>
        <taxon>Isotomoidea</taxon>
        <taxon>Isotomidae</taxon>
        <taxon>Proisotominae</taxon>
        <taxon>Folsomia</taxon>
    </lineage>
</organism>
<name>A0A226DSN9_FOLCA</name>
<keyword evidence="1" id="KW-0472">Membrane</keyword>
<reference evidence="2 3" key="1">
    <citation type="submission" date="2015-12" db="EMBL/GenBank/DDBJ databases">
        <title>The genome of Folsomia candida.</title>
        <authorList>
            <person name="Faddeeva A."/>
            <person name="Derks M.F."/>
            <person name="Anvar Y."/>
            <person name="Smit S."/>
            <person name="Van Straalen N."/>
            <person name="Roelofs D."/>
        </authorList>
    </citation>
    <scope>NUCLEOTIDE SEQUENCE [LARGE SCALE GENOMIC DNA]</scope>
    <source>
        <strain evidence="2 3">VU population</strain>
        <tissue evidence="2">Whole body</tissue>
    </source>
</reference>
<feature type="transmembrane region" description="Helical" evidence="1">
    <location>
        <begin position="214"/>
        <end position="236"/>
    </location>
</feature>
<comment type="caution">
    <text evidence="2">The sequence shown here is derived from an EMBL/GenBank/DDBJ whole genome shotgun (WGS) entry which is preliminary data.</text>
</comment>
<dbReference type="Proteomes" id="UP000198287">
    <property type="component" value="Unassembled WGS sequence"/>
</dbReference>
<feature type="transmembrane region" description="Helical" evidence="1">
    <location>
        <begin position="85"/>
        <end position="105"/>
    </location>
</feature>
<evidence type="ECO:0000313" key="2">
    <source>
        <dbReference type="EMBL" id="OXA48038.1"/>
    </source>
</evidence>
<keyword evidence="1" id="KW-0812">Transmembrane</keyword>
<evidence type="ECO:0000313" key="3">
    <source>
        <dbReference type="Proteomes" id="UP000198287"/>
    </source>
</evidence>
<proteinExistence type="predicted"/>
<gene>
    <name evidence="2" type="ORF">Fcan01_16991</name>
</gene>
<keyword evidence="1" id="KW-1133">Transmembrane helix</keyword>
<evidence type="ECO:0000256" key="1">
    <source>
        <dbReference type="SAM" id="Phobius"/>
    </source>
</evidence>
<sequence length="290" mass="33024">MWHIEGTRHFRACITFIKLNSLGSTYFLEWDSKDGKAIPIKSSSRQYRAFQSFTLISTLITQPIFFIRCYQIAKSPPGSVTLISYYVNIIGTIVTLAVLPLLWFFSKKSNLQKFVTCFHAVRNLDKRFYGCCYSPAIVTWITDNAPLYGFALHVLNVTSLNFIFRVKPVGSGIVVLNVWTKILLKTDYPFDKTIQIYNQLKVMTILMQEIGHDLVSACLHHAYTVIISTNAMYHFVLQFTPGKKMSIMVTYSALVILFTSTGIEMLAICIVAKASSMSREILRNLLRNKP</sequence>
<dbReference type="AlphaFoldDB" id="A0A226DSN9"/>
<feature type="transmembrane region" description="Helical" evidence="1">
    <location>
        <begin position="248"/>
        <end position="272"/>
    </location>
</feature>